<organism evidence="2 3">
    <name type="scientific">Streptacidiphilus cavernicola</name>
    <dbReference type="NCBI Taxonomy" id="3342716"/>
    <lineage>
        <taxon>Bacteria</taxon>
        <taxon>Bacillati</taxon>
        <taxon>Actinomycetota</taxon>
        <taxon>Actinomycetes</taxon>
        <taxon>Kitasatosporales</taxon>
        <taxon>Streptomycetaceae</taxon>
        <taxon>Streptacidiphilus</taxon>
    </lineage>
</organism>
<protein>
    <recommendedName>
        <fullName evidence="4">Portal protein</fullName>
    </recommendedName>
</protein>
<dbReference type="EMBL" id="JBHFAB010000013">
    <property type="protein sequence ID" value="MFC1418723.1"/>
    <property type="molecule type" value="Genomic_DNA"/>
</dbReference>
<gene>
    <name evidence="2" type="ORF">ACEZDE_19100</name>
</gene>
<dbReference type="RefSeq" id="WP_380537519.1">
    <property type="nucleotide sequence ID" value="NZ_JBHFAB010000013.1"/>
</dbReference>
<dbReference type="Proteomes" id="UP001592531">
    <property type="component" value="Unassembled WGS sequence"/>
</dbReference>
<evidence type="ECO:0000313" key="3">
    <source>
        <dbReference type="Proteomes" id="UP001592531"/>
    </source>
</evidence>
<keyword evidence="3" id="KW-1185">Reference proteome</keyword>
<feature type="region of interest" description="Disordered" evidence="1">
    <location>
        <begin position="486"/>
        <end position="531"/>
    </location>
</feature>
<name>A0ABV6VYU1_9ACTN</name>
<accession>A0ABV6VYU1</accession>
<evidence type="ECO:0000313" key="2">
    <source>
        <dbReference type="EMBL" id="MFC1418723.1"/>
    </source>
</evidence>
<proteinExistence type="predicted"/>
<evidence type="ECO:0008006" key="4">
    <source>
        <dbReference type="Google" id="ProtNLM"/>
    </source>
</evidence>
<reference evidence="2 3" key="1">
    <citation type="submission" date="2024-09" db="EMBL/GenBank/DDBJ databases">
        <authorList>
            <person name="Lee S.D."/>
        </authorList>
    </citation>
    <scope>NUCLEOTIDE SEQUENCE [LARGE SCALE GENOMIC DNA]</scope>
    <source>
        <strain evidence="2 3">N8-3</strain>
    </source>
</reference>
<sequence>MEWPKILRHERGKFKAVEVEGGVQLQPIGMAVMASAALVSQAQVSGILQRQNSWQTEAWELYDQVGELRFGLEWLANACSRVRFYPGRVDPDGSTEVTRLADDDPLREDLRAPLVELFGAAVGQAEMIRRFVTHLSIPGESYLVGFPDPDTEKRRWVVCSREEIRANQLGNGKVDIQLPDRPGRTTLDLESGESVMIRLWRPHPKIAIEPDSAMIPLRSVLREVLSLSAHIAASADSRLAGAGIIAIPDEITTPDSRQSDGVNPIHPDPFTAALITAMITPLKNRDSASAVAPMVLRGPAAAIDKIKYLTFSTPFDERVSPMRDNALRRMATGIDIPAEVVLGLGDTSHWNAWTITESALQVAVSPIMGLLCEALTSQFYRPALKALDVEDVEGYAIGFDITPLAKSPDRGPDAQAAHDRILLSDAALLRELGFDEEDMPSEQERLQRLAEKLISAQPQLAPYLLPLLGFHIPPAALAAIPQPAAPVTVERDGTEPPADGQQEPADAEEQHPMPSPPTRLSKIPVQPRRGHPALAASALPPQAPAADVPSDADQLASAILTAAAQAERWRTTALEIGVLRALERAGQWLLNAYGRTYRGQLKDVPLHEIHTKLAPQENWLDKMLEGAHRELTASLSDQPCLVEAVDRYVRALLLYQHPHAREYLSAAVEQAGCADAAA</sequence>
<evidence type="ECO:0000256" key="1">
    <source>
        <dbReference type="SAM" id="MobiDB-lite"/>
    </source>
</evidence>
<comment type="caution">
    <text evidence="2">The sequence shown here is derived from an EMBL/GenBank/DDBJ whole genome shotgun (WGS) entry which is preliminary data.</text>
</comment>